<reference evidence="3" key="1">
    <citation type="submission" date="2025-08" db="UniProtKB">
        <authorList>
            <consortium name="RefSeq"/>
        </authorList>
    </citation>
    <scope>IDENTIFICATION</scope>
    <source>
        <tissue evidence="3">Muscle</tissue>
    </source>
</reference>
<feature type="compositionally biased region" description="Polar residues" evidence="1">
    <location>
        <begin position="377"/>
        <end position="388"/>
    </location>
</feature>
<dbReference type="GO" id="GO:0005634">
    <property type="term" value="C:nucleus"/>
    <property type="evidence" value="ECO:0007669"/>
    <property type="project" value="InterPro"/>
</dbReference>
<dbReference type="OrthoDB" id="8961518at2759"/>
<evidence type="ECO:0000256" key="1">
    <source>
        <dbReference type="SAM" id="MobiDB-lite"/>
    </source>
</evidence>
<feature type="region of interest" description="Disordered" evidence="1">
    <location>
        <begin position="1"/>
        <end position="33"/>
    </location>
</feature>
<feature type="compositionally biased region" description="Polar residues" evidence="1">
    <location>
        <begin position="629"/>
        <end position="643"/>
    </location>
</feature>
<gene>
    <name evidence="3" type="primary">LOC104948414</name>
</gene>
<evidence type="ECO:0000313" key="3">
    <source>
        <dbReference type="RefSeq" id="XP_010772912.1"/>
    </source>
</evidence>
<sequence length="776" mass="83722">MRVSPAAQSPVAGSSREVGMALRGSPFRSPAKRALVVETPTKESPLRSPLKGILRTPIKVLVESSSGLHILNSPITQTPKKSVTWSPSPRKCRVAESSGTFKVPESPSVAPRSSPTLRNKLFCSPVKSTNTKRDIFKTPEKTCQVKLMRISETPDKVLLTQDTNPKSSEKLDGMKTPEKVSLLEMPNPPQSTPPQNHNLSPKPNTRTNSKTLSPNRMVTRSGRTPAKHVNISSPCKPVFAPAERSTISEGPDKSRKTPVKSLRRTRSGQGAGTPRRILRSQSSEDLPSKLNTEPAEHCELVVKNIQSDAKDEVQAEPSQTSETDSSPHRDSHQLDSSRFNSTDDESMDIVDAAVVNTQFSGGIKMNISFSRKSSTSGEAFLSNMSSPKSRPALPGTPSRSYGFRQTPDRQQREAAARLGYGNESPRFSTPRGLAKRSRQKSMGTPNPMTYQVEMEMQTSGVPKLKIKRTDSMNAGDSASDGDPRSGAWSPLVGVKPSQLESPLALFSKHRDPGCVSPSLCTHVTPAKSTPGKGGSVQTFICQSYTPTHYPGGTMSPMIADIIPLTPSPQSGGKATPDNLNSWPRRKRAQIGLGGGKDRGLKMEPMLGELLEQAELGVSRLQDFEDTEEPSNNKAAGSALTSKRSLPAGADASPLSPLEDLYWFEQLGGADPQGEEDDDDEEDILWATGTGDVKSVATPPGSTARKPVTASGILALTQSPLLFKGKAGSASKRTPNFKDEAATGRRIEVEGVEVSPFSQPIRRADTGRSYSRKRLLH</sequence>
<evidence type="ECO:0000313" key="2">
    <source>
        <dbReference type="Proteomes" id="UP000504611"/>
    </source>
</evidence>
<dbReference type="PANTHER" id="PTHR21556">
    <property type="entry name" value="TRESLIN"/>
    <property type="match status" value="1"/>
</dbReference>
<dbReference type="GeneID" id="104948414"/>
<proteinExistence type="predicted"/>
<dbReference type="GO" id="GO:0003682">
    <property type="term" value="F:chromatin binding"/>
    <property type="evidence" value="ECO:0007669"/>
    <property type="project" value="TreeGrafter"/>
</dbReference>
<dbReference type="GO" id="GO:0033314">
    <property type="term" value="P:mitotic DNA replication checkpoint signaling"/>
    <property type="evidence" value="ECO:0007669"/>
    <property type="project" value="InterPro"/>
</dbReference>
<dbReference type="InterPro" id="IPR026153">
    <property type="entry name" value="Treslin"/>
</dbReference>
<dbReference type="PANTHER" id="PTHR21556:SF2">
    <property type="entry name" value="TRESLIN"/>
    <property type="match status" value="1"/>
</dbReference>
<feature type="compositionally biased region" description="Polar residues" evidence="1">
    <location>
        <begin position="279"/>
        <end position="291"/>
    </location>
</feature>
<feature type="region of interest" description="Disordered" evidence="1">
    <location>
        <begin position="755"/>
        <end position="776"/>
    </location>
</feature>
<dbReference type="Proteomes" id="UP000504611">
    <property type="component" value="Unplaced"/>
</dbReference>
<dbReference type="KEGG" id="ncc:104948414"/>
<protein>
    <submittedName>
        <fullName evidence="3">Treslin-like</fullName>
    </submittedName>
</protein>
<feature type="region of interest" description="Disordered" evidence="1">
    <location>
        <begin position="377"/>
        <end position="447"/>
    </location>
</feature>
<feature type="compositionally biased region" description="Basic and acidic residues" evidence="1">
    <location>
        <begin position="406"/>
        <end position="415"/>
    </location>
</feature>
<feature type="compositionally biased region" description="Basic and acidic residues" evidence="1">
    <location>
        <begin position="325"/>
        <end position="335"/>
    </location>
</feature>
<feature type="compositionally biased region" description="Polar residues" evidence="1">
    <location>
        <begin position="193"/>
        <end position="222"/>
    </location>
</feature>
<dbReference type="RefSeq" id="XP_010772912.1">
    <property type="nucleotide sequence ID" value="XM_010774610.1"/>
</dbReference>
<feature type="region of interest" description="Disordered" evidence="1">
    <location>
        <begin position="181"/>
        <end position="295"/>
    </location>
</feature>
<keyword evidence="2" id="KW-1185">Reference proteome</keyword>
<feature type="region of interest" description="Disordered" evidence="1">
    <location>
        <begin position="308"/>
        <end position="344"/>
    </location>
</feature>
<name>A0A6I9N8S7_9TELE</name>
<accession>A0A6I9N8S7</accession>
<dbReference type="GO" id="GO:0006260">
    <property type="term" value="P:DNA replication"/>
    <property type="evidence" value="ECO:0007669"/>
    <property type="project" value="InterPro"/>
</dbReference>
<organism evidence="2 3">
    <name type="scientific">Notothenia coriiceps</name>
    <name type="common">black rockcod</name>
    <dbReference type="NCBI Taxonomy" id="8208"/>
    <lineage>
        <taxon>Eukaryota</taxon>
        <taxon>Metazoa</taxon>
        <taxon>Chordata</taxon>
        <taxon>Craniata</taxon>
        <taxon>Vertebrata</taxon>
        <taxon>Euteleostomi</taxon>
        <taxon>Actinopterygii</taxon>
        <taxon>Neopterygii</taxon>
        <taxon>Teleostei</taxon>
        <taxon>Neoteleostei</taxon>
        <taxon>Acanthomorphata</taxon>
        <taxon>Eupercaria</taxon>
        <taxon>Perciformes</taxon>
        <taxon>Notothenioidei</taxon>
        <taxon>Nototheniidae</taxon>
        <taxon>Notothenia</taxon>
    </lineage>
</organism>
<feature type="region of interest" description="Disordered" evidence="1">
    <location>
        <begin position="622"/>
        <end position="651"/>
    </location>
</feature>
<dbReference type="AlphaFoldDB" id="A0A6I9N8S7"/>
<feature type="compositionally biased region" description="Basic residues" evidence="1">
    <location>
        <begin position="256"/>
        <end position="266"/>
    </location>
</feature>
<dbReference type="GO" id="GO:0010212">
    <property type="term" value="P:response to ionizing radiation"/>
    <property type="evidence" value="ECO:0007669"/>
    <property type="project" value="InterPro"/>
</dbReference>
<dbReference type="GO" id="GO:0030174">
    <property type="term" value="P:regulation of DNA-templated DNA replication initiation"/>
    <property type="evidence" value="ECO:0007669"/>
    <property type="project" value="TreeGrafter"/>
</dbReference>
<dbReference type="GO" id="GO:0007095">
    <property type="term" value="P:mitotic G2 DNA damage checkpoint signaling"/>
    <property type="evidence" value="ECO:0007669"/>
    <property type="project" value="TreeGrafter"/>
</dbReference>